<organism evidence="2 3">
    <name type="scientific">Manganibacter manganicus</name>
    <dbReference type="NCBI Taxonomy" id="1873176"/>
    <lineage>
        <taxon>Bacteria</taxon>
        <taxon>Pseudomonadati</taxon>
        <taxon>Pseudomonadota</taxon>
        <taxon>Alphaproteobacteria</taxon>
        <taxon>Hyphomicrobiales</taxon>
        <taxon>Phyllobacteriaceae</taxon>
        <taxon>Manganibacter</taxon>
    </lineage>
</organism>
<dbReference type="EMBL" id="MDET01000056">
    <property type="protein sequence ID" value="OQM73714.1"/>
    <property type="molecule type" value="Genomic_DNA"/>
</dbReference>
<evidence type="ECO:0000256" key="1">
    <source>
        <dbReference type="SAM" id="MobiDB-lite"/>
    </source>
</evidence>
<sequence length="142" mass="15610">MAAGAAEIEAAGEAYRPVFGKSVRQGHCSAERRRRNSRTVKTSDSVRLNDASSFASEKFPCICRKAIQERTKAVAIEWKDLGEEEKTALKRMNRGPYPELDPALGERLIALGLAESRPRGIGINRAGRELVISTLLAARDKD</sequence>
<evidence type="ECO:0000313" key="3">
    <source>
        <dbReference type="Proteomes" id="UP000191905"/>
    </source>
</evidence>
<comment type="caution">
    <text evidence="2">The sequence shown here is derived from an EMBL/GenBank/DDBJ whole genome shotgun (WGS) entry which is preliminary data.</text>
</comment>
<name>A0A1V8RKQ6_9HYPH</name>
<accession>A0A1V8RKQ6</accession>
<keyword evidence="3" id="KW-1185">Reference proteome</keyword>
<dbReference type="Proteomes" id="UP000191905">
    <property type="component" value="Unassembled WGS sequence"/>
</dbReference>
<gene>
    <name evidence="2" type="ORF">BFN67_07300</name>
</gene>
<feature type="region of interest" description="Disordered" evidence="1">
    <location>
        <begin position="23"/>
        <end position="44"/>
    </location>
</feature>
<evidence type="ECO:0000313" key="2">
    <source>
        <dbReference type="EMBL" id="OQM73714.1"/>
    </source>
</evidence>
<dbReference type="AlphaFoldDB" id="A0A1V8RKQ6"/>
<reference evidence="2 3" key="1">
    <citation type="journal article" date="2016" name="Int. J. Syst. Evol. Microbiol.">
        <title>Pseudaminobacter manganicus sp. nov., isolated from sludge of a manganese mine.</title>
        <authorList>
            <person name="Li J."/>
            <person name="Huang J."/>
            <person name="Liao S."/>
            <person name="Wang G."/>
        </authorList>
    </citation>
    <scope>NUCLEOTIDE SEQUENCE [LARGE SCALE GENOMIC DNA]</scope>
    <source>
        <strain evidence="2 3">JH-7</strain>
    </source>
</reference>
<protein>
    <submittedName>
        <fullName evidence="2">Uncharacterized protein</fullName>
    </submittedName>
</protein>
<dbReference type="STRING" id="1873176.BFN67_07300"/>
<proteinExistence type="predicted"/>